<protein>
    <recommendedName>
        <fullName evidence="1">Tetrapyrrole biosynthesis uroporphyrinogen III synthase domain-containing protein</fullName>
    </recommendedName>
</protein>
<dbReference type="PANTHER" id="PTHR12390:SF0">
    <property type="entry name" value="UROPORPHYRINOGEN-III SYNTHASE"/>
    <property type="match status" value="1"/>
</dbReference>
<keyword evidence="3" id="KW-1185">Reference proteome</keyword>
<feature type="domain" description="Tetrapyrrole biosynthesis uroporphyrinogen III synthase" evidence="1">
    <location>
        <begin position="40"/>
        <end position="301"/>
    </location>
</feature>
<evidence type="ECO:0000313" key="3">
    <source>
        <dbReference type="Proteomes" id="UP000241818"/>
    </source>
</evidence>
<dbReference type="CDD" id="cd06578">
    <property type="entry name" value="HemD"/>
    <property type="match status" value="1"/>
</dbReference>
<name>A0A2T3ARY1_AMORE</name>
<dbReference type="OrthoDB" id="5595751at2759"/>
<dbReference type="InterPro" id="IPR039793">
    <property type="entry name" value="UROS/Hem4"/>
</dbReference>
<gene>
    <name evidence="2" type="ORF">M430DRAFT_109100</name>
</gene>
<dbReference type="Gene3D" id="3.40.50.10090">
    <property type="match status" value="2"/>
</dbReference>
<dbReference type="InterPro" id="IPR036108">
    <property type="entry name" value="4pyrrol_syn_uPrphyn_synt_sf"/>
</dbReference>
<dbReference type="STRING" id="857342.A0A2T3ARY1"/>
<dbReference type="Pfam" id="PF02602">
    <property type="entry name" value="HEM4"/>
    <property type="match status" value="1"/>
</dbReference>
<dbReference type="RefSeq" id="XP_024717406.1">
    <property type="nucleotide sequence ID" value="XM_024861253.1"/>
</dbReference>
<evidence type="ECO:0000259" key="1">
    <source>
        <dbReference type="Pfam" id="PF02602"/>
    </source>
</evidence>
<dbReference type="FunFam" id="3.40.50.10090:FF:000011">
    <property type="entry name" value="Uroporphyrinogen-III synthase (UroS), putative"/>
    <property type="match status" value="1"/>
</dbReference>
<dbReference type="GO" id="GO:0005829">
    <property type="term" value="C:cytosol"/>
    <property type="evidence" value="ECO:0007669"/>
    <property type="project" value="TreeGrafter"/>
</dbReference>
<dbReference type="Proteomes" id="UP000241818">
    <property type="component" value="Unassembled WGS sequence"/>
</dbReference>
<dbReference type="InParanoid" id="A0A2T3ARY1"/>
<dbReference type="GO" id="GO:0006782">
    <property type="term" value="P:protoporphyrinogen IX biosynthetic process"/>
    <property type="evidence" value="ECO:0007669"/>
    <property type="project" value="UniProtKB-UniPathway"/>
</dbReference>
<evidence type="ECO:0000313" key="2">
    <source>
        <dbReference type="EMBL" id="PSS09108.1"/>
    </source>
</evidence>
<proteinExistence type="predicted"/>
<accession>A0A2T3ARY1</accession>
<sequence>MSNTDSGPEGKVPILLLKTKSVPNDTYAERFSTLKDGIRFEPSFIPVLEHTLQEKGLKVIRKLLRGDKIGKHELATHGGMVFTSQRSVEAFAKVMSDMAEIGDGDGTWPLLEEIPIYVVGPATLNAVRSIPQLPSLQVFGAETGNGEALAEYIMEHYSEWYGHLNERPPLLFPVGEQRRDTIPRRLMDPGLPYGTQIPVDEVVVYKTGVMKSFEEEFKLKLQKTENRTSRWVVVFSPTGCEAMLRSLNMLDPDTGKAKPADQLKGERNTYIAAIGPTTRDHLRKDFGFEPDVCAERPSPEGVESAIMKYIRQHR</sequence>
<dbReference type="SUPFAM" id="SSF69618">
    <property type="entry name" value="HemD-like"/>
    <property type="match status" value="1"/>
</dbReference>
<dbReference type="PANTHER" id="PTHR12390">
    <property type="entry name" value="UROPORPHYRINOGEN III SYNTHASE"/>
    <property type="match status" value="1"/>
</dbReference>
<dbReference type="UniPathway" id="UPA00251">
    <property type="reaction ID" value="UER00320"/>
</dbReference>
<dbReference type="GeneID" id="36569334"/>
<dbReference type="InterPro" id="IPR003754">
    <property type="entry name" value="4pyrrol_synth_uPrphyn_synth"/>
</dbReference>
<dbReference type="GO" id="GO:0006780">
    <property type="term" value="P:uroporphyrinogen III biosynthetic process"/>
    <property type="evidence" value="ECO:0007669"/>
    <property type="project" value="InterPro"/>
</dbReference>
<dbReference type="GO" id="GO:0004852">
    <property type="term" value="F:uroporphyrinogen-III synthase activity"/>
    <property type="evidence" value="ECO:0007669"/>
    <property type="project" value="InterPro"/>
</dbReference>
<dbReference type="AlphaFoldDB" id="A0A2T3ARY1"/>
<dbReference type="FunCoup" id="A0A2T3ARY1">
    <property type="interactions" value="120"/>
</dbReference>
<reference evidence="2 3" key="1">
    <citation type="journal article" date="2018" name="New Phytol.">
        <title>Comparative genomics and transcriptomics depict ericoid mycorrhizal fungi as versatile saprotrophs and plant mutualists.</title>
        <authorList>
            <person name="Martino E."/>
            <person name="Morin E."/>
            <person name="Grelet G.A."/>
            <person name="Kuo A."/>
            <person name="Kohler A."/>
            <person name="Daghino S."/>
            <person name="Barry K.W."/>
            <person name="Cichocki N."/>
            <person name="Clum A."/>
            <person name="Dockter R.B."/>
            <person name="Hainaut M."/>
            <person name="Kuo R.C."/>
            <person name="LaButti K."/>
            <person name="Lindahl B.D."/>
            <person name="Lindquist E.A."/>
            <person name="Lipzen A."/>
            <person name="Khouja H.R."/>
            <person name="Magnuson J."/>
            <person name="Murat C."/>
            <person name="Ohm R.A."/>
            <person name="Singer S.W."/>
            <person name="Spatafora J.W."/>
            <person name="Wang M."/>
            <person name="Veneault-Fourrey C."/>
            <person name="Henrissat B."/>
            <person name="Grigoriev I.V."/>
            <person name="Martin F.M."/>
            <person name="Perotto S."/>
        </authorList>
    </citation>
    <scope>NUCLEOTIDE SEQUENCE [LARGE SCALE GENOMIC DNA]</scope>
    <source>
        <strain evidence="2 3">ATCC 22711</strain>
    </source>
</reference>
<dbReference type="EMBL" id="KZ679017">
    <property type="protein sequence ID" value="PSS09108.1"/>
    <property type="molecule type" value="Genomic_DNA"/>
</dbReference>
<organism evidence="2 3">
    <name type="scientific">Amorphotheca resinae ATCC 22711</name>
    <dbReference type="NCBI Taxonomy" id="857342"/>
    <lineage>
        <taxon>Eukaryota</taxon>
        <taxon>Fungi</taxon>
        <taxon>Dikarya</taxon>
        <taxon>Ascomycota</taxon>
        <taxon>Pezizomycotina</taxon>
        <taxon>Leotiomycetes</taxon>
        <taxon>Helotiales</taxon>
        <taxon>Amorphothecaceae</taxon>
        <taxon>Amorphotheca</taxon>
    </lineage>
</organism>